<dbReference type="InterPro" id="IPR000182">
    <property type="entry name" value="GNAT_dom"/>
</dbReference>
<dbReference type="Pfam" id="PF13302">
    <property type="entry name" value="Acetyltransf_3"/>
    <property type="match status" value="1"/>
</dbReference>
<dbReference type="CDD" id="cd04301">
    <property type="entry name" value="NAT_SF"/>
    <property type="match status" value="1"/>
</dbReference>
<dbReference type="PANTHER" id="PTHR39173">
    <property type="entry name" value="ACETYLTRANSFERASE"/>
    <property type="match status" value="1"/>
</dbReference>
<gene>
    <name evidence="2" type="ORF">KC675_00870</name>
</gene>
<reference evidence="2" key="2">
    <citation type="journal article" date="2021" name="Microbiome">
        <title>Successional dynamics and alternative stable states in a saline activated sludge microbial community over 9 years.</title>
        <authorList>
            <person name="Wang Y."/>
            <person name="Ye J."/>
            <person name="Ju F."/>
            <person name="Liu L."/>
            <person name="Boyd J.A."/>
            <person name="Deng Y."/>
            <person name="Parks D.H."/>
            <person name="Jiang X."/>
            <person name="Yin X."/>
            <person name="Woodcroft B.J."/>
            <person name="Tyson G.W."/>
            <person name="Hugenholtz P."/>
            <person name="Polz M.F."/>
            <person name="Zhang T."/>
        </authorList>
    </citation>
    <scope>NUCLEOTIDE SEQUENCE</scope>
    <source>
        <strain evidence="2">HKST-UBA15</strain>
    </source>
</reference>
<dbReference type="PROSITE" id="PS51186">
    <property type="entry name" value="GNAT"/>
    <property type="match status" value="1"/>
</dbReference>
<comment type="caution">
    <text evidence="2">The sequence shown here is derived from an EMBL/GenBank/DDBJ whole genome shotgun (WGS) entry which is preliminary data.</text>
</comment>
<accession>A0A955I6K9</accession>
<protein>
    <submittedName>
        <fullName evidence="2">GNAT family N-acetyltransferase</fullName>
    </submittedName>
</protein>
<sequence>MPKFKLKKLSPSDGEEIYNFLQKIPKEENNFHNSFHGLNYEEFKNELIERNNESKSIDLKEDRVPQTMFWFYVDYQLVGFIKIRHYLNDFLEKHGGHIGYAIAPEFRGKGYATKMLELALQEAKKFGIVKILITCDKENFASRRVAENNGGVMESEEETCRYWIEI</sequence>
<dbReference type="SUPFAM" id="SSF55729">
    <property type="entry name" value="Acyl-CoA N-acyltransferases (Nat)"/>
    <property type="match status" value="1"/>
</dbReference>
<reference evidence="2" key="1">
    <citation type="submission" date="2020-04" db="EMBL/GenBank/DDBJ databases">
        <authorList>
            <person name="Zhang T."/>
        </authorList>
    </citation>
    <scope>NUCLEOTIDE SEQUENCE</scope>
    <source>
        <strain evidence="2">HKST-UBA15</strain>
    </source>
</reference>
<evidence type="ECO:0000313" key="2">
    <source>
        <dbReference type="EMBL" id="MCA9379710.1"/>
    </source>
</evidence>
<proteinExistence type="predicted"/>
<feature type="domain" description="N-acetyltransferase" evidence="1">
    <location>
        <begin position="4"/>
        <end position="166"/>
    </location>
</feature>
<dbReference type="GO" id="GO:0016747">
    <property type="term" value="F:acyltransferase activity, transferring groups other than amino-acyl groups"/>
    <property type="evidence" value="ECO:0007669"/>
    <property type="project" value="InterPro"/>
</dbReference>
<evidence type="ECO:0000313" key="3">
    <source>
        <dbReference type="Proteomes" id="UP000745577"/>
    </source>
</evidence>
<dbReference type="EMBL" id="JAGQLL010000007">
    <property type="protein sequence ID" value="MCA9379710.1"/>
    <property type="molecule type" value="Genomic_DNA"/>
</dbReference>
<organism evidence="2 3">
    <name type="scientific">Candidatus Dojkabacteria bacterium</name>
    <dbReference type="NCBI Taxonomy" id="2099670"/>
    <lineage>
        <taxon>Bacteria</taxon>
        <taxon>Candidatus Dojkabacteria</taxon>
    </lineage>
</organism>
<dbReference type="AlphaFoldDB" id="A0A955I6K9"/>
<dbReference type="PANTHER" id="PTHR39173:SF1">
    <property type="entry name" value="ACETYLTRANSFERASE"/>
    <property type="match status" value="1"/>
</dbReference>
<evidence type="ECO:0000259" key="1">
    <source>
        <dbReference type="PROSITE" id="PS51186"/>
    </source>
</evidence>
<dbReference type="InterPro" id="IPR016181">
    <property type="entry name" value="Acyl_CoA_acyltransferase"/>
</dbReference>
<dbReference type="Gene3D" id="3.40.630.30">
    <property type="match status" value="1"/>
</dbReference>
<name>A0A955I6K9_9BACT</name>
<dbReference type="Proteomes" id="UP000745577">
    <property type="component" value="Unassembled WGS sequence"/>
</dbReference>